<evidence type="ECO:0000259" key="10">
    <source>
        <dbReference type="Pfam" id="PF13962"/>
    </source>
</evidence>
<dbReference type="Gene3D" id="1.25.40.20">
    <property type="entry name" value="Ankyrin repeat-containing domain"/>
    <property type="match status" value="1"/>
</dbReference>
<protein>
    <submittedName>
        <fullName evidence="11">Ankyrin repeat-containing protein</fullName>
    </submittedName>
</protein>
<dbReference type="InterPro" id="IPR026961">
    <property type="entry name" value="PGG_dom"/>
</dbReference>
<comment type="subcellular location">
    <subcellularLocation>
        <location evidence="1">Membrane</location>
        <topology evidence="1">Multi-pass membrane protein</topology>
    </subcellularLocation>
</comment>
<gene>
    <name evidence="11" type="ORF">FCM35_KLT14992</name>
</gene>
<dbReference type="Pfam" id="PF13857">
    <property type="entry name" value="Ank_5"/>
    <property type="match status" value="1"/>
</dbReference>
<feature type="transmembrane region" description="Helical" evidence="9">
    <location>
        <begin position="337"/>
        <end position="362"/>
    </location>
</feature>
<dbReference type="Pfam" id="PF13962">
    <property type="entry name" value="PGG"/>
    <property type="match status" value="1"/>
</dbReference>
<dbReference type="InterPro" id="IPR036770">
    <property type="entry name" value="Ankyrin_rpt-contain_sf"/>
</dbReference>
<feature type="domain" description="PGG" evidence="10">
    <location>
        <begin position="292"/>
        <end position="400"/>
    </location>
</feature>
<evidence type="ECO:0000256" key="4">
    <source>
        <dbReference type="ARBA" id="ARBA00022989"/>
    </source>
</evidence>
<dbReference type="PROSITE" id="PS50297">
    <property type="entry name" value="ANK_REP_REGION"/>
    <property type="match status" value="2"/>
</dbReference>
<feature type="region of interest" description="Disordered" evidence="8">
    <location>
        <begin position="21"/>
        <end position="41"/>
    </location>
</feature>
<accession>A0A833QIL8</accession>
<feature type="transmembrane region" description="Helical" evidence="9">
    <location>
        <begin position="383"/>
        <end position="404"/>
    </location>
</feature>
<dbReference type="GO" id="GO:0005886">
    <property type="term" value="C:plasma membrane"/>
    <property type="evidence" value="ECO:0007669"/>
    <property type="project" value="TreeGrafter"/>
</dbReference>
<keyword evidence="3" id="KW-0677">Repeat</keyword>
<dbReference type="AlphaFoldDB" id="A0A833QIL8"/>
<sequence>MSSLQSQTNLSDNLLHVEIRIDQDSTNETSEEDPVEGEEESPLHRMTIDLQLYRAFFEGDVRYVTSLKPQGITLALLEWNNSLATKVDNWKSTPLHYAASVGNLETVKLLLQHEKSAAYMADKDGLFPVHIAAKCGRALIIKELIEQLPHSDELLDKKGRNFLHLAIVSGKGNIIRSISDNCTFLRMLNARDYQGNTPLHLASEVGDLRFVRFLILFKEVCPSIMNNKGLTPVDLAMKNTEQGLLHRLNVHYNLLRLLMWAEGLPSAHRLDRVTVDLGLPEYDKEKEIKNAESVTHNLAIISVLTATVTFAASFTMPGGYRADADQHRGTPVLSRHYLFKAFTVANAMAFVLSILATSWLTYAGSSNVDFKLRMTCLIFSVQMVKIATKATVCAFALAISSVLYQVNMTLTILICVVTFVILLFSNPSFGVFSLAGPIRKRRGWGAFLKPVNHLTRERVDVGLGHKFSYMFFEVNVGVGQRFSVMILSRIFLNTVLFAIIFLFALI</sequence>
<evidence type="ECO:0000256" key="1">
    <source>
        <dbReference type="ARBA" id="ARBA00004141"/>
    </source>
</evidence>
<organism evidence="11 12">
    <name type="scientific">Carex littledalei</name>
    <dbReference type="NCBI Taxonomy" id="544730"/>
    <lineage>
        <taxon>Eukaryota</taxon>
        <taxon>Viridiplantae</taxon>
        <taxon>Streptophyta</taxon>
        <taxon>Embryophyta</taxon>
        <taxon>Tracheophyta</taxon>
        <taxon>Spermatophyta</taxon>
        <taxon>Magnoliopsida</taxon>
        <taxon>Liliopsida</taxon>
        <taxon>Poales</taxon>
        <taxon>Cyperaceae</taxon>
        <taxon>Cyperoideae</taxon>
        <taxon>Cariceae</taxon>
        <taxon>Carex</taxon>
        <taxon>Carex subgen. Euthyceras</taxon>
    </lineage>
</organism>
<name>A0A833QIL8_9POAL</name>
<proteinExistence type="predicted"/>
<keyword evidence="6 9" id="KW-0472">Membrane</keyword>
<evidence type="ECO:0000256" key="6">
    <source>
        <dbReference type="ARBA" id="ARBA00023136"/>
    </source>
</evidence>
<dbReference type="Pfam" id="PF12796">
    <property type="entry name" value="Ank_2"/>
    <property type="match status" value="1"/>
</dbReference>
<feature type="repeat" description="ANK" evidence="7">
    <location>
        <begin position="194"/>
        <end position="215"/>
    </location>
</feature>
<dbReference type="PROSITE" id="PS50088">
    <property type="entry name" value="ANK_REPEAT"/>
    <property type="match status" value="2"/>
</dbReference>
<evidence type="ECO:0000256" key="8">
    <source>
        <dbReference type="SAM" id="MobiDB-lite"/>
    </source>
</evidence>
<keyword evidence="12" id="KW-1185">Reference proteome</keyword>
<evidence type="ECO:0000256" key="9">
    <source>
        <dbReference type="SAM" id="Phobius"/>
    </source>
</evidence>
<reference evidence="11" key="1">
    <citation type="submission" date="2020-01" db="EMBL/GenBank/DDBJ databases">
        <title>Genome sequence of Kobresia littledalei, the first chromosome-level genome in the family Cyperaceae.</title>
        <authorList>
            <person name="Qu G."/>
        </authorList>
    </citation>
    <scope>NUCLEOTIDE SEQUENCE</scope>
    <source>
        <strain evidence="11">C.B.Clarke</strain>
        <tissue evidence="11">Leaf</tissue>
    </source>
</reference>
<evidence type="ECO:0000256" key="7">
    <source>
        <dbReference type="PROSITE-ProRule" id="PRU00023"/>
    </source>
</evidence>
<feature type="repeat" description="ANK" evidence="7">
    <location>
        <begin position="90"/>
        <end position="113"/>
    </location>
</feature>
<feature type="compositionally biased region" description="Acidic residues" evidence="8">
    <location>
        <begin position="29"/>
        <end position="40"/>
    </location>
</feature>
<evidence type="ECO:0000313" key="12">
    <source>
        <dbReference type="Proteomes" id="UP000623129"/>
    </source>
</evidence>
<feature type="transmembrane region" description="Helical" evidence="9">
    <location>
        <begin position="486"/>
        <end position="505"/>
    </location>
</feature>
<dbReference type="SUPFAM" id="SSF48403">
    <property type="entry name" value="Ankyrin repeat"/>
    <property type="match status" value="1"/>
</dbReference>
<evidence type="ECO:0000256" key="2">
    <source>
        <dbReference type="ARBA" id="ARBA00022692"/>
    </source>
</evidence>
<evidence type="ECO:0000313" key="11">
    <source>
        <dbReference type="EMBL" id="KAF3320858.1"/>
    </source>
</evidence>
<dbReference type="SMART" id="SM00248">
    <property type="entry name" value="ANK"/>
    <property type="match status" value="5"/>
</dbReference>
<evidence type="ECO:0000256" key="5">
    <source>
        <dbReference type="ARBA" id="ARBA00023043"/>
    </source>
</evidence>
<evidence type="ECO:0000256" key="3">
    <source>
        <dbReference type="ARBA" id="ARBA00022737"/>
    </source>
</evidence>
<dbReference type="PANTHER" id="PTHR24186">
    <property type="entry name" value="PROTEIN PHOSPHATASE 1 REGULATORY SUBUNIT"/>
    <property type="match status" value="1"/>
</dbReference>
<comment type="caution">
    <text evidence="11">The sequence shown here is derived from an EMBL/GenBank/DDBJ whole genome shotgun (WGS) entry which is preliminary data.</text>
</comment>
<dbReference type="OrthoDB" id="10040922at2759"/>
<feature type="transmembrane region" description="Helical" evidence="9">
    <location>
        <begin position="410"/>
        <end position="432"/>
    </location>
</feature>
<keyword evidence="4 9" id="KW-1133">Transmembrane helix</keyword>
<feature type="transmembrane region" description="Helical" evidence="9">
    <location>
        <begin position="298"/>
        <end position="317"/>
    </location>
</feature>
<keyword evidence="5 7" id="KW-0040">ANK repeat</keyword>
<keyword evidence="2 9" id="KW-0812">Transmembrane</keyword>
<dbReference type="EMBL" id="SWLB01000028">
    <property type="protein sequence ID" value="KAF3320858.1"/>
    <property type="molecule type" value="Genomic_DNA"/>
</dbReference>
<dbReference type="InterPro" id="IPR002110">
    <property type="entry name" value="Ankyrin_rpt"/>
</dbReference>
<dbReference type="PANTHER" id="PTHR24186:SF50">
    <property type="entry name" value="ANKYRIN REPEAT-CONTAINING PROTEIN ITN1-LIKE ISOFORM X1"/>
    <property type="match status" value="1"/>
</dbReference>
<dbReference type="Proteomes" id="UP000623129">
    <property type="component" value="Unassembled WGS sequence"/>
</dbReference>